<name>A0ABY5YLW4_9DEIO</name>
<evidence type="ECO:0000313" key="3">
    <source>
        <dbReference type="Proteomes" id="UP001060261"/>
    </source>
</evidence>
<proteinExistence type="predicted"/>
<evidence type="ECO:0000313" key="2">
    <source>
        <dbReference type="EMBL" id="UWX64763.1"/>
    </source>
</evidence>
<feature type="compositionally biased region" description="Basic and acidic residues" evidence="1">
    <location>
        <begin position="8"/>
        <end position="38"/>
    </location>
</feature>
<sequence length="48" mass="5531">MSQPRPLSEQERQRQRQEVERKVKVGELTKQAGDKLLESLKSPSVIRG</sequence>
<reference evidence="2" key="1">
    <citation type="submission" date="2022-09" db="EMBL/GenBank/DDBJ databases">
        <title>genome sequence of Deinococcus rubellus.</title>
        <authorList>
            <person name="Srinivasan S."/>
        </authorList>
    </citation>
    <scope>NUCLEOTIDE SEQUENCE</scope>
    <source>
        <strain evidence="2">Ant6</strain>
    </source>
</reference>
<dbReference type="RefSeq" id="WP_260561024.1">
    <property type="nucleotide sequence ID" value="NZ_BAABEC010000009.1"/>
</dbReference>
<organism evidence="2 3">
    <name type="scientific">Deinococcus rubellus</name>
    <dbReference type="NCBI Taxonomy" id="1889240"/>
    <lineage>
        <taxon>Bacteria</taxon>
        <taxon>Thermotogati</taxon>
        <taxon>Deinococcota</taxon>
        <taxon>Deinococci</taxon>
        <taxon>Deinococcales</taxon>
        <taxon>Deinococcaceae</taxon>
        <taxon>Deinococcus</taxon>
    </lineage>
</organism>
<keyword evidence="3" id="KW-1185">Reference proteome</keyword>
<dbReference type="EMBL" id="CP104213">
    <property type="protein sequence ID" value="UWX64763.1"/>
    <property type="molecule type" value="Genomic_DNA"/>
</dbReference>
<gene>
    <name evidence="2" type="ORF">N0D28_03630</name>
</gene>
<feature type="region of interest" description="Disordered" evidence="1">
    <location>
        <begin position="1"/>
        <end position="48"/>
    </location>
</feature>
<dbReference type="Proteomes" id="UP001060261">
    <property type="component" value="Chromosome"/>
</dbReference>
<evidence type="ECO:0000256" key="1">
    <source>
        <dbReference type="SAM" id="MobiDB-lite"/>
    </source>
</evidence>
<accession>A0ABY5YLW4</accession>
<protein>
    <submittedName>
        <fullName evidence="2">Uncharacterized protein</fullName>
    </submittedName>
</protein>